<feature type="compositionally biased region" description="Polar residues" evidence="5">
    <location>
        <begin position="36"/>
        <end position="56"/>
    </location>
</feature>
<feature type="compositionally biased region" description="Polar residues" evidence="5">
    <location>
        <begin position="730"/>
        <end position="755"/>
    </location>
</feature>
<dbReference type="InterPro" id="IPR050731">
    <property type="entry name" value="HRD1_E3_ubiq-ligases"/>
</dbReference>
<dbReference type="Gene3D" id="3.30.40.10">
    <property type="entry name" value="Zinc/RING finger domain, C3HC4 (zinc finger)"/>
    <property type="match status" value="1"/>
</dbReference>
<evidence type="ECO:0000256" key="1">
    <source>
        <dbReference type="ARBA" id="ARBA00022723"/>
    </source>
</evidence>
<feature type="region of interest" description="Disordered" evidence="5">
    <location>
        <begin position="153"/>
        <end position="470"/>
    </location>
</feature>
<feature type="compositionally biased region" description="Polar residues" evidence="5">
    <location>
        <begin position="454"/>
        <end position="466"/>
    </location>
</feature>
<evidence type="ECO:0000313" key="8">
    <source>
        <dbReference type="Proteomes" id="UP000294847"/>
    </source>
</evidence>
<dbReference type="PROSITE" id="PS50089">
    <property type="entry name" value="ZF_RING_2"/>
    <property type="match status" value="1"/>
</dbReference>
<evidence type="ECO:0000313" key="7">
    <source>
        <dbReference type="EMBL" id="QBZ55533.1"/>
    </source>
</evidence>
<dbReference type="GO" id="GO:0061630">
    <property type="term" value="F:ubiquitin protein ligase activity"/>
    <property type="evidence" value="ECO:0007669"/>
    <property type="project" value="TreeGrafter"/>
</dbReference>
<dbReference type="InterPro" id="IPR013083">
    <property type="entry name" value="Znf_RING/FYVE/PHD"/>
</dbReference>
<feature type="compositionally biased region" description="Low complexity" evidence="5">
    <location>
        <begin position="84"/>
        <end position="116"/>
    </location>
</feature>
<dbReference type="GO" id="GO:0043161">
    <property type="term" value="P:proteasome-mediated ubiquitin-dependent protein catabolic process"/>
    <property type="evidence" value="ECO:0007669"/>
    <property type="project" value="TreeGrafter"/>
</dbReference>
<feature type="region of interest" description="Disordered" evidence="5">
    <location>
        <begin position="508"/>
        <end position="527"/>
    </location>
</feature>
<feature type="compositionally biased region" description="Low complexity" evidence="5">
    <location>
        <begin position="335"/>
        <end position="400"/>
    </location>
</feature>
<feature type="compositionally biased region" description="Low complexity" evidence="5">
    <location>
        <begin position="214"/>
        <end position="227"/>
    </location>
</feature>
<feature type="compositionally biased region" description="Basic and acidic residues" evidence="5">
    <location>
        <begin position="401"/>
        <end position="414"/>
    </location>
</feature>
<feature type="compositionally biased region" description="Low complexity" evidence="5">
    <location>
        <begin position="417"/>
        <end position="445"/>
    </location>
</feature>
<evidence type="ECO:0000256" key="4">
    <source>
        <dbReference type="PROSITE-ProRule" id="PRU00175"/>
    </source>
</evidence>
<feature type="region of interest" description="Disordered" evidence="5">
    <location>
        <begin position="1"/>
        <end position="116"/>
    </location>
</feature>
<organism evidence="7 8">
    <name type="scientific">Pyricularia oryzae</name>
    <name type="common">Rice blast fungus</name>
    <name type="synonym">Magnaporthe oryzae</name>
    <dbReference type="NCBI Taxonomy" id="318829"/>
    <lineage>
        <taxon>Eukaryota</taxon>
        <taxon>Fungi</taxon>
        <taxon>Dikarya</taxon>
        <taxon>Ascomycota</taxon>
        <taxon>Pezizomycotina</taxon>
        <taxon>Sordariomycetes</taxon>
        <taxon>Sordariomycetidae</taxon>
        <taxon>Magnaporthales</taxon>
        <taxon>Pyriculariaceae</taxon>
        <taxon>Pyricularia</taxon>
    </lineage>
</organism>
<dbReference type="GO" id="GO:0008270">
    <property type="term" value="F:zinc ion binding"/>
    <property type="evidence" value="ECO:0007669"/>
    <property type="project" value="UniProtKB-KW"/>
</dbReference>
<dbReference type="AlphaFoldDB" id="A0A4P7N053"/>
<keyword evidence="1" id="KW-0479">Metal-binding</keyword>
<gene>
    <name evidence="7" type="ORF">PoMZ_00432</name>
</gene>
<proteinExistence type="predicted"/>
<evidence type="ECO:0000256" key="5">
    <source>
        <dbReference type="SAM" id="MobiDB-lite"/>
    </source>
</evidence>
<feature type="compositionally biased region" description="Low complexity" evidence="5">
    <location>
        <begin position="161"/>
        <end position="183"/>
    </location>
</feature>
<feature type="domain" description="RING-type" evidence="6">
    <location>
        <begin position="570"/>
        <end position="618"/>
    </location>
</feature>
<dbReference type="SMART" id="SM00184">
    <property type="entry name" value="RING"/>
    <property type="match status" value="1"/>
</dbReference>
<dbReference type="GO" id="GO:0044695">
    <property type="term" value="C:Dsc E3 ubiquitin ligase complex"/>
    <property type="evidence" value="ECO:0007669"/>
    <property type="project" value="TreeGrafter"/>
</dbReference>
<keyword evidence="2 4" id="KW-0863">Zinc-finger</keyword>
<dbReference type="GO" id="GO:0012505">
    <property type="term" value="C:endomembrane system"/>
    <property type="evidence" value="ECO:0007669"/>
    <property type="project" value="TreeGrafter"/>
</dbReference>
<dbReference type="CDD" id="cd16448">
    <property type="entry name" value="RING-H2"/>
    <property type="match status" value="1"/>
</dbReference>
<dbReference type="PANTHER" id="PTHR22763">
    <property type="entry name" value="RING ZINC FINGER PROTEIN"/>
    <property type="match status" value="1"/>
</dbReference>
<sequence length="866" mass="92677">MASSQTDDMQWAPSPVHHFDRLPSMDVDYGTHRSTHMQSDSSFASTGLQHPPISTNSSGSGGGGCPYAQNSLRFPRSQAPHLISSTSSSSSSSSSSSTSSSASAAAAAAAAAAATNANQSQQQSSNLDFLCRPSSLFVGSNVRNSPLPDPLGLSYRGHVPSNLGNSSANNSASNNSSNNNGNNTPYDPVHHSLSSPSRLTQQQQQPQPPPPPTTQQQQHPQQQNNQHTHNHHPHYDRHQVVLPNHPSTFPWGPRTSLPPHPRSGSMSGVFCPPQLPPPPPLTSDPWASGNLGRGNSLGHPYQHMMPQGAHYMSTPNQPHFWHQQGSQSQRAVHFSPPSTSSRTSLSLASLPPLAPRNMASNSAASSSTAADAASTAPHMYASPVSSPSSSISSIATSPPSRDQRDIRHVPRDQTPDAQSMAQQSQSAARESTANGAEAPAAAGSPQRRPRPESGISNSSPVDSSQGALAEDEEHLDMPMSDEDHDYSDGDSNDSHLQDMYVQQLGATAAMAQANREAGRREELEARREERIRQQQLFRGAMTNKRIASRTAISSMESVDIASLPELERTCVICYNDFGVPSPEGISEAPLRLPKCKHVFGDHCIKKWLQDSDTCPYCRDKLPSESVVSVNNRSLNAYLGMNGGPPDPSWFQSDHDAVNLTHDAFVRLYGRQIVSNNSSAASRAAAISNRRPPPPEEQAELRHRRRSRYAAPINNRRGQAILSAHIGEPTASGTRNEIPRSNSLSGASDPSASQRPMSALHSMNHIPQEWQRLHYSSARSSSSNTATGGQMSTSQPNEAGATSSDGNASGSTSGLGAPEPTSDEAYFGTGGPFSQQLPQLPRLDIRGLVGSSSVSPAYQFWDLHGSR</sequence>
<feature type="region of interest" description="Disordered" evidence="5">
    <location>
        <begin position="679"/>
        <end position="757"/>
    </location>
</feature>
<dbReference type="EMBL" id="CP034205">
    <property type="protein sequence ID" value="QBZ55533.1"/>
    <property type="molecule type" value="Genomic_DNA"/>
</dbReference>
<feature type="region of interest" description="Disordered" evidence="5">
    <location>
        <begin position="774"/>
        <end position="837"/>
    </location>
</feature>
<keyword evidence="3" id="KW-0862">Zinc</keyword>
<evidence type="ECO:0000256" key="2">
    <source>
        <dbReference type="ARBA" id="ARBA00022771"/>
    </source>
</evidence>
<dbReference type="InterPro" id="IPR001841">
    <property type="entry name" value="Znf_RING"/>
</dbReference>
<feature type="compositionally biased region" description="Low complexity" evidence="5">
    <location>
        <begin position="679"/>
        <end position="689"/>
    </location>
</feature>
<dbReference type="SUPFAM" id="SSF57850">
    <property type="entry name" value="RING/U-box"/>
    <property type="match status" value="1"/>
</dbReference>
<feature type="compositionally biased region" description="Polar residues" evidence="5">
    <location>
        <begin position="313"/>
        <end position="330"/>
    </location>
</feature>
<protein>
    <recommendedName>
        <fullName evidence="6">RING-type domain-containing protein</fullName>
    </recommendedName>
</protein>
<name>A0A4P7N053_PYROR</name>
<feature type="compositionally biased region" description="Basic and acidic residues" evidence="5">
    <location>
        <begin position="516"/>
        <end position="527"/>
    </location>
</feature>
<feature type="compositionally biased region" description="Pro residues" evidence="5">
    <location>
        <begin position="273"/>
        <end position="282"/>
    </location>
</feature>
<evidence type="ECO:0000256" key="3">
    <source>
        <dbReference type="ARBA" id="ARBA00022833"/>
    </source>
</evidence>
<dbReference type="Proteomes" id="UP000294847">
    <property type="component" value="Chromosome 2"/>
</dbReference>
<dbReference type="Pfam" id="PF13639">
    <property type="entry name" value="zf-RING_2"/>
    <property type="match status" value="1"/>
</dbReference>
<dbReference type="PANTHER" id="PTHR22763:SF162">
    <property type="entry name" value="TRANSMEMBRANE E3 UBIQUITIN-PROTEIN LIGASE 1"/>
    <property type="match status" value="1"/>
</dbReference>
<feature type="compositionally biased region" description="Polar residues" evidence="5">
    <location>
        <begin position="783"/>
        <end position="813"/>
    </location>
</feature>
<reference evidence="7 8" key="1">
    <citation type="journal article" date="2019" name="Mol. Biol. Evol.">
        <title>Blast fungal genomes show frequent chromosomal changes, gene gains and losses, and effector gene turnover.</title>
        <authorList>
            <person name="Gomez Luciano L.B."/>
            <person name="Jason Tsai I."/>
            <person name="Chuma I."/>
            <person name="Tosa Y."/>
            <person name="Chen Y.H."/>
            <person name="Li J.Y."/>
            <person name="Li M.Y."/>
            <person name="Jade Lu M.Y."/>
            <person name="Nakayashiki H."/>
            <person name="Li W.H."/>
        </authorList>
    </citation>
    <scope>NUCLEOTIDE SEQUENCE [LARGE SCALE GENOMIC DNA]</scope>
    <source>
        <strain evidence="7">MZ5-1-6</strain>
    </source>
</reference>
<evidence type="ECO:0000259" key="6">
    <source>
        <dbReference type="PROSITE" id="PS50089"/>
    </source>
</evidence>
<accession>A0A4P7N053</accession>